<dbReference type="PANTHER" id="PTHR30574:SF1">
    <property type="entry name" value="SULPHUR TRANSPORT DOMAIN-CONTAINING PROTEIN"/>
    <property type="match status" value="1"/>
</dbReference>
<name>A0ABP9KZE8_9RHOB</name>
<reference evidence="11" key="1">
    <citation type="journal article" date="2019" name="Int. J. Syst. Evol. Microbiol.">
        <title>The Global Catalogue of Microorganisms (GCM) 10K type strain sequencing project: providing services to taxonomists for standard genome sequencing and annotation.</title>
        <authorList>
            <consortium name="The Broad Institute Genomics Platform"/>
            <consortium name="The Broad Institute Genome Sequencing Center for Infectious Disease"/>
            <person name="Wu L."/>
            <person name="Ma J."/>
        </authorList>
    </citation>
    <scope>NUCLEOTIDE SEQUENCE [LARGE SCALE GENOMIC DNA]</scope>
    <source>
        <strain evidence="11">JCM 18015</strain>
    </source>
</reference>
<comment type="similarity">
    <text evidence="8">Belongs to the TsuA/YedE (TC 9.B.102) family.</text>
</comment>
<dbReference type="Proteomes" id="UP001499910">
    <property type="component" value="Unassembled WGS sequence"/>
</dbReference>
<feature type="transmembrane region" description="Helical" evidence="9">
    <location>
        <begin position="12"/>
        <end position="30"/>
    </location>
</feature>
<keyword evidence="2" id="KW-0813">Transport</keyword>
<feature type="transmembrane region" description="Helical" evidence="9">
    <location>
        <begin position="172"/>
        <end position="190"/>
    </location>
</feature>
<evidence type="ECO:0000256" key="6">
    <source>
        <dbReference type="ARBA" id="ARBA00022989"/>
    </source>
</evidence>
<evidence type="ECO:0000256" key="2">
    <source>
        <dbReference type="ARBA" id="ARBA00022448"/>
    </source>
</evidence>
<feature type="transmembrane region" description="Helical" evidence="9">
    <location>
        <begin position="91"/>
        <end position="111"/>
    </location>
</feature>
<evidence type="ECO:0000256" key="9">
    <source>
        <dbReference type="SAM" id="Phobius"/>
    </source>
</evidence>
<keyword evidence="3" id="KW-1003">Cell membrane</keyword>
<dbReference type="EMBL" id="BAABHW010000001">
    <property type="protein sequence ID" value="GAA5066876.1"/>
    <property type="molecule type" value="Genomic_DNA"/>
</dbReference>
<feature type="transmembrane region" description="Helical" evidence="9">
    <location>
        <begin position="202"/>
        <end position="221"/>
    </location>
</feature>
<comment type="subcellular location">
    <subcellularLocation>
        <location evidence="1">Cell inner membrane</location>
        <topology evidence="1">Multi-pass membrane protein</topology>
    </subcellularLocation>
</comment>
<keyword evidence="6 9" id="KW-1133">Transmembrane helix</keyword>
<comment type="caution">
    <text evidence="10">The sequence shown here is derived from an EMBL/GenBank/DDBJ whole genome shotgun (WGS) entry which is preliminary data.</text>
</comment>
<keyword evidence="5 9" id="KW-0812">Transmembrane</keyword>
<proteinExistence type="inferred from homology"/>
<protein>
    <submittedName>
        <fullName evidence="10">YeeE/YedE family protein</fullName>
    </submittedName>
</protein>
<dbReference type="InterPro" id="IPR007272">
    <property type="entry name" value="Sulf_transp_TsuA/YedE"/>
</dbReference>
<sequence>MLEDLLVTWGEPLVLGLAGALTGLVFGWAAQRSRFCLRAATVEVAEGHVGSKLAIWLIVFTTALMLTQAAISTNLLDVRDARQLAATGSMSGAVIGGLMFGVGMVLARGCASRLLVLSATGNLRALVTGLVVTLVAQASFTGVLAPAREQISQLWLVGGSARDLGPVLGLDHWQVAAIAAVALIGALFLARSREVTIGKSIAAIFVGAAVTMGWVATYAIASNSFEIVPILSVTFTGPATDTLMALVSERSIILSFGIGLVPGVFVGSGASALLAREWKLERFGPDTPMERYLAGAILMGFGAMLAGGCAVGAGVSGGAIMSLTSWTAVFCMWLGAIVTTRMLARVTSVSATA</sequence>
<keyword evidence="4" id="KW-0997">Cell inner membrane</keyword>
<dbReference type="RefSeq" id="WP_259546763.1">
    <property type="nucleotide sequence ID" value="NZ_BAABHW010000001.1"/>
</dbReference>
<evidence type="ECO:0000313" key="11">
    <source>
        <dbReference type="Proteomes" id="UP001499910"/>
    </source>
</evidence>
<evidence type="ECO:0000256" key="1">
    <source>
        <dbReference type="ARBA" id="ARBA00004429"/>
    </source>
</evidence>
<dbReference type="Pfam" id="PF04143">
    <property type="entry name" value="Sulf_transp"/>
    <property type="match status" value="1"/>
</dbReference>
<evidence type="ECO:0000313" key="10">
    <source>
        <dbReference type="EMBL" id="GAA5066876.1"/>
    </source>
</evidence>
<keyword evidence="11" id="KW-1185">Reference proteome</keyword>
<organism evidence="10 11">
    <name type="scientific">[Roseibacterium] beibuensis</name>
    <dbReference type="NCBI Taxonomy" id="1193142"/>
    <lineage>
        <taxon>Bacteria</taxon>
        <taxon>Pseudomonadati</taxon>
        <taxon>Pseudomonadota</taxon>
        <taxon>Alphaproteobacteria</taxon>
        <taxon>Rhodobacterales</taxon>
        <taxon>Roseobacteraceae</taxon>
        <taxon>Roseicyclus</taxon>
    </lineage>
</organism>
<evidence type="ECO:0000256" key="4">
    <source>
        <dbReference type="ARBA" id="ARBA00022519"/>
    </source>
</evidence>
<feature type="transmembrane region" description="Helical" evidence="9">
    <location>
        <begin position="123"/>
        <end position="145"/>
    </location>
</feature>
<feature type="transmembrane region" description="Helical" evidence="9">
    <location>
        <begin position="326"/>
        <end position="344"/>
    </location>
</feature>
<evidence type="ECO:0000256" key="3">
    <source>
        <dbReference type="ARBA" id="ARBA00022475"/>
    </source>
</evidence>
<gene>
    <name evidence="10" type="ORF">GCM10023209_05900</name>
</gene>
<evidence type="ECO:0000256" key="8">
    <source>
        <dbReference type="ARBA" id="ARBA00035655"/>
    </source>
</evidence>
<keyword evidence="7 9" id="KW-0472">Membrane</keyword>
<dbReference type="PANTHER" id="PTHR30574">
    <property type="entry name" value="INNER MEMBRANE PROTEIN YEDE"/>
    <property type="match status" value="1"/>
</dbReference>
<accession>A0ABP9KZE8</accession>
<feature type="transmembrane region" description="Helical" evidence="9">
    <location>
        <begin position="53"/>
        <end position="71"/>
    </location>
</feature>
<feature type="transmembrane region" description="Helical" evidence="9">
    <location>
        <begin position="252"/>
        <end position="275"/>
    </location>
</feature>
<evidence type="ECO:0000256" key="5">
    <source>
        <dbReference type="ARBA" id="ARBA00022692"/>
    </source>
</evidence>
<feature type="transmembrane region" description="Helical" evidence="9">
    <location>
        <begin position="296"/>
        <end position="320"/>
    </location>
</feature>
<evidence type="ECO:0000256" key="7">
    <source>
        <dbReference type="ARBA" id="ARBA00023136"/>
    </source>
</evidence>